<protein>
    <recommendedName>
        <fullName evidence="3">NmrA-like domain-containing protein</fullName>
    </recommendedName>
</protein>
<evidence type="ECO:0000259" key="3">
    <source>
        <dbReference type="Pfam" id="PF05368"/>
    </source>
</evidence>
<organism evidence="4 5">
    <name type="scientific">Serendipita vermifera MAFF 305830</name>
    <dbReference type="NCBI Taxonomy" id="933852"/>
    <lineage>
        <taxon>Eukaryota</taxon>
        <taxon>Fungi</taxon>
        <taxon>Dikarya</taxon>
        <taxon>Basidiomycota</taxon>
        <taxon>Agaricomycotina</taxon>
        <taxon>Agaricomycetes</taxon>
        <taxon>Sebacinales</taxon>
        <taxon>Serendipitaceae</taxon>
        <taxon>Serendipita</taxon>
    </lineage>
</organism>
<evidence type="ECO:0000256" key="2">
    <source>
        <dbReference type="ARBA" id="ARBA00023002"/>
    </source>
</evidence>
<dbReference type="Pfam" id="PF05368">
    <property type="entry name" value="NmrA"/>
    <property type="match status" value="1"/>
</dbReference>
<evidence type="ECO:0000313" key="5">
    <source>
        <dbReference type="Proteomes" id="UP000054097"/>
    </source>
</evidence>
<sequence length="299" mass="32040">MAFQNIIQVGASGSLGGPVLQSLLSSEFTVSILARSSSKSTFPTGATIIKADFDSHESLVEALRGQDVAIFTFGGGLTTESLSKVLIDAAIEAGVKRIIPNAWGPDLDTGPGSQQEFLAPRYRIRDYLNAKAAEGKITYTTVAPGLFFDWALTADVLNLDFANNKAGIFDDGSRRVMLTTIPSVASAVLGVLRNPSQTENRLVRIHDFFLSNKEVLEVVQAVTGKTFETYTISTVELEEQGRALMPSEQGAGLQFVAAVWGEKAIAVWGEEDESALVGLEKKDVKEVVAQVLKGMGILV</sequence>
<dbReference type="SUPFAM" id="SSF51735">
    <property type="entry name" value="NAD(P)-binding Rossmann-fold domains"/>
    <property type="match status" value="1"/>
</dbReference>
<dbReference type="PANTHER" id="PTHR47706">
    <property type="entry name" value="NMRA-LIKE FAMILY PROTEIN"/>
    <property type="match status" value="1"/>
</dbReference>
<proteinExistence type="predicted"/>
<feature type="domain" description="NmrA-like" evidence="3">
    <location>
        <begin position="5"/>
        <end position="259"/>
    </location>
</feature>
<dbReference type="HOGENOM" id="CLU_044876_3_3_1"/>
<keyword evidence="5" id="KW-1185">Reference proteome</keyword>
<evidence type="ECO:0000256" key="1">
    <source>
        <dbReference type="ARBA" id="ARBA00022857"/>
    </source>
</evidence>
<dbReference type="EMBL" id="KN824320">
    <property type="protein sequence ID" value="KIM24803.1"/>
    <property type="molecule type" value="Genomic_DNA"/>
</dbReference>
<dbReference type="Gene3D" id="3.40.50.720">
    <property type="entry name" value="NAD(P)-binding Rossmann-like Domain"/>
    <property type="match status" value="1"/>
</dbReference>
<dbReference type="InterPro" id="IPR008030">
    <property type="entry name" value="NmrA-like"/>
</dbReference>
<dbReference type="InterPro" id="IPR036291">
    <property type="entry name" value="NAD(P)-bd_dom_sf"/>
</dbReference>
<dbReference type="Proteomes" id="UP000054097">
    <property type="component" value="Unassembled WGS sequence"/>
</dbReference>
<dbReference type="PANTHER" id="PTHR47706:SF9">
    <property type="entry name" value="NMRA-LIKE DOMAIN-CONTAINING PROTEIN-RELATED"/>
    <property type="match status" value="1"/>
</dbReference>
<dbReference type="InterPro" id="IPR045312">
    <property type="entry name" value="PCBER-like"/>
</dbReference>
<dbReference type="InterPro" id="IPR051609">
    <property type="entry name" value="NmrA/Isoflavone_reductase-like"/>
</dbReference>
<reference evidence="4 5" key="1">
    <citation type="submission" date="2014-04" db="EMBL/GenBank/DDBJ databases">
        <authorList>
            <consortium name="DOE Joint Genome Institute"/>
            <person name="Kuo A."/>
            <person name="Zuccaro A."/>
            <person name="Kohler A."/>
            <person name="Nagy L.G."/>
            <person name="Floudas D."/>
            <person name="Copeland A."/>
            <person name="Barry K.W."/>
            <person name="Cichocki N."/>
            <person name="Veneault-Fourrey C."/>
            <person name="LaButti K."/>
            <person name="Lindquist E.A."/>
            <person name="Lipzen A."/>
            <person name="Lundell T."/>
            <person name="Morin E."/>
            <person name="Murat C."/>
            <person name="Sun H."/>
            <person name="Tunlid A."/>
            <person name="Henrissat B."/>
            <person name="Grigoriev I.V."/>
            <person name="Hibbett D.S."/>
            <person name="Martin F."/>
            <person name="Nordberg H.P."/>
            <person name="Cantor M.N."/>
            <person name="Hua S.X."/>
        </authorList>
    </citation>
    <scope>NUCLEOTIDE SEQUENCE [LARGE SCALE GENOMIC DNA]</scope>
    <source>
        <strain evidence="4 5">MAFF 305830</strain>
    </source>
</reference>
<dbReference type="CDD" id="cd05259">
    <property type="entry name" value="PCBER_SDR_a"/>
    <property type="match status" value="1"/>
</dbReference>
<evidence type="ECO:0000313" key="4">
    <source>
        <dbReference type="EMBL" id="KIM24803.1"/>
    </source>
</evidence>
<reference evidence="5" key="2">
    <citation type="submission" date="2015-01" db="EMBL/GenBank/DDBJ databases">
        <title>Evolutionary Origins and Diversification of the Mycorrhizal Mutualists.</title>
        <authorList>
            <consortium name="DOE Joint Genome Institute"/>
            <consortium name="Mycorrhizal Genomics Consortium"/>
            <person name="Kohler A."/>
            <person name="Kuo A."/>
            <person name="Nagy L.G."/>
            <person name="Floudas D."/>
            <person name="Copeland A."/>
            <person name="Barry K.W."/>
            <person name="Cichocki N."/>
            <person name="Veneault-Fourrey C."/>
            <person name="LaButti K."/>
            <person name="Lindquist E.A."/>
            <person name="Lipzen A."/>
            <person name="Lundell T."/>
            <person name="Morin E."/>
            <person name="Murat C."/>
            <person name="Riley R."/>
            <person name="Ohm R."/>
            <person name="Sun H."/>
            <person name="Tunlid A."/>
            <person name="Henrissat B."/>
            <person name="Grigoriev I.V."/>
            <person name="Hibbett D.S."/>
            <person name="Martin F."/>
        </authorList>
    </citation>
    <scope>NUCLEOTIDE SEQUENCE [LARGE SCALE GENOMIC DNA]</scope>
    <source>
        <strain evidence="5">MAFF 305830</strain>
    </source>
</reference>
<dbReference type="OrthoDB" id="9974981at2759"/>
<keyword evidence="2" id="KW-0560">Oxidoreductase</keyword>
<dbReference type="AlphaFoldDB" id="A0A0C2WEC5"/>
<dbReference type="STRING" id="933852.A0A0C2WEC5"/>
<keyword evidence="1" id="KW-0521">NADP</keyword>
<accession>A0A0C2WEC5</accession>
<gene>
    <name evidence="4" type="ORF">M408DRAFT_331617</name>
</gene>
<dbReference type="GO" id="GO:0016491">
    <property type="term" value="F:oxidoreductase activity"/>
    <property type="evidence" value="ECO:0007669"/>
    <property type="project" value="UniProtKB-KW"/>
</dbReference>
<name>A0A0C2WEC5_SERVB</name>
<dbReference type="Gene3D" id="3.90.25.10">
    <property type="entry name" value="UDP-galactose 4-epimerase, domain 1"/>
    <property type="match status" value="1"/>
</dbReference>